<protein>
    <recommendedName>
        <fullName evidence="5">Transposase zinc-ribbon domain-containing protein</fullName>
    </recommendedName>
</protein>
<dbReference type="Proteomes" id="UP000182011">
    <property type="component" value="Unassembled WGS sequence"/>
</dbReference>
<evidence type="ECO:0000313" key="1">
    <source>
        <dbReference type="EMBL" id="CUS90868.1"/>
    </source>
</evidence>
<accession>A0A0P1NUE6</accession>
<dbReference type="STRING" id="1633631.GCA_001442925_01007"/>
<sequence>MKNEVVKSFYLTLPKFEDKFVRRCSKCGNEMIFIRRCCGDNEVWRCEKCEYVEKEVNQNIWYYYIWAK</sequence>
<evidence type="ECO:0000313" key="2">
    <source>
        <dbReference type="EMBL" id="CUU04408.1"/>
    </source>
</evidence>
<accession>A0A0P1M7P2</accession>
<dbReference type="AlphaFoldDB" id="A0A0P1NUE6"/>
<reference evidence="2 3" key="2">
    <citation type="submission" date="2015-11" db="EMBL/GenBank/DDBJ databases">
        <authorList>
            <person name="Zhang Y."/>
            <person name="Guo Z."/>
        </authorList>
    </citation>
    <scope>NUCLEOTIDE SEQUENCE [LARGE SCALE GENOMIC DNA]</scope>
    <source>
        <strain evidence="2">JGI-4</strain>
    </source>
</reference>
<dbReference type="Proteomes" id="UP000182200">
    <property type="component" value="Unassembled WGS sequence"/>
</dbReference>
<evidence type="ECO:0000313" key="4">
    <source>
        <dbReference type="Proteomes" id="UP000182200"/>
    </source>
</evidence>
<reference evidence="1 4" key="1">
    <citation type="submission" date="2015-11" db="EMBL/GenBank/DDBJ databases">
        <authorList>
            <person name="Varghese N."/>
        </authorList>
    </citation>
    <scope>NUCLEOTIDE SEQUENCE [LARGE SCALE GENOMIC DNA]</scope>
    <source>
        <strain evidence="1 4">JGI-8</strain>
    </source>
</reference>
<accession>A0A0S4N0U9</accession>
<evidence type="ECO:0000313" key="3">
    <source>
        <dbReference type="Proteomes" id="UP000182011"/>
    </source>
</evidence>
<dbReference type="EMBL" id="CZVI01000022">
    <property type="protein sequence ID" value="CUS90868.1"/>
    <property type="molecule type" value="Genomic_DNA"/>
</dbReference>
<dbReference type="EMBL" id="FAOP01000004">
    <property type="protein sequence ID" value="CUU04408.1"/>
    <property type="molecule type" value="Genomic_DNA"/>
</dbReference>
<evidence type="ECO:0008006" key="5">
    <source>
        <dbReference type="Google" id="ProtNLM"/>
    </source>
</evidence>
<gene>
    <name evidence="2" type="ORF">JGI4_01008</name>
    <name evidence="1" type="ORF">JGI8_01480</name>
</gene>
<keyword evidence="4" id="KW-1185">Reference proteome</keyword>
<organism evidence="2 3">
    <name type="scientific">Candidatus Kryptonium thompsonii</name>
    <dbReference type="NCBI Taxonomy" id="1633631"/>
    <lineage>
        <taxon>Bacteria</taxon>
        <taxon>Pseudomonadati</taxon>
        <taxon>Candidatus Kryptoniota</taxon>
        <taxon>Candidatus Kryptonium</taxon>
    </lineage>
</organism>
<dbReference type="RefSeq" id="WP_075427753.1">
    <property type="nucleotide sequence ID" value="NZ_CZVI01000022.1"/>
</dbReference>
<proteinExistence type="predicted"/>
<name>A0A0P1NUE6_9BACT</name>
<accession>A0A0P1MDT3</accession>
<accession>A0A0P1L8L5</accession>